<feature type="compositionally biased region" description="Low complexity" evidence="1">
    <location>
        <begin position="453"/>
        <end position="478"/>
    </location>
</feature>
<dbReference type="Proteomes" id="UP001141659">
    <property type="component" value="Unassembled WGS sequence"/>
</dbReference>
<sequence length="492" mass="49516">MPQTGDVSWRLDQGQPAVETFAEFVWACALLGYQHPDLTAHAGQVRDWYATEDGLDLRILDADCAALTTAGGAAEQALRLQDDQLTALDQAWQGRGAQAAREFLLRHGGAAAQVVAAVRGAAGTLASLREQLWRAVDTKVAMTERIEARCAAQRQDWLAAARTVRTGLGDRDLASELIDAQVKPFVANDIGADWVPAMRSATAAVSDAYAAAIAALSERPTPAFEIPGDLGPSWTPRLGAAVPADPPLADARTVPAGFVPSAGSGPTPWAAPAGSMSPALSSTQIPSTAPTLAPPTVGSAAEPDSPMAPATSPAAADPAAGWGSSSLGGGLPGTGVSGAGLSGLGSGASGLGRQLADLFGGLIGSEDGSLGSSADSALPELDAPETSDTVDELDDADDSDDADSPDEEGPEPDDDAEAEDVVAEEDKDTPEGPADAEVEDVSAPAETTVAPSAEPDPVVAPGVPVPPAEEAAAPAGETPCAIAADELPQVGS</sequence>
<feature type="region of interest" description="Disordered" evidence="1">
    <location>
        <begin position="369"/>
        <end position="478"/>
    </location>
</feature>
<organism evidence="2 3">
    <name type="scientific">Mycolicibacterium porcinum</name>
    <dbReference type="NCBI Taxonomy" id="39693"/>
    <lineage>
        <taxon>Bacteria</taxon>
        <taxon>Bacillati</taxon>
        <taxon>Actinomycetota</taxon>
        <taxon>Actinomycetes</taxon>
        <taxon>Mycobacteriales</taxon>
        <taxon>Mycobacteriaceae</taxon>
        <taxon>Mycolicibacterium</taxon>
    </lineage>
</organism>
<evidence type="ECO:0000313" key="2">
    <source>
        <dbReference type="EMBL" id="MCV7389055.1"/>
    </source>
</evidence>
<accession>A0AAW5T4F3</accession>
<protein>
    <submittedName>
        <fullName evidence="2">Uncharacterized protein</fullName>
    </submittedName>
</protein>
<comment type="caution">
    <text evidence="2">The sequence shown here is derived from an EMBL/GenBank/DDBJ whole genome shotgun (WGS) entry which is preliminary data.</text>
</comment>
<name>A0AAW5T4F3_9MYCO</name>
<feature type="region of interest" description="Disordered" evidence="1">
    <location>
        <begin position="268"/>
        <end position="327"/>
    </location>
</feature>
<dbReference type="EMBL" id="JACKVC010000016">
    <property type="protein sequence ID" value="MCV7389055.1"/>
    <property type="molecule type" value="Genomic_DNA"/>
</dbReference>
<feature type="compositionally biased region" description="Acidic residues" evidence="1">
    <location>
        <begin position="382"/>
        <end position="440"/>
    </location>
</feature>
<reference evidence="2" key="2">
    <citation type="journal article" date="2022" name="BMC Genomics">
        <title>Comparative genome analysis of mycobacteria focusing on tRNA and non-coding RNA.</title>
        <authorList>
            <person name="Behra P.R.K."/>
            <person name="Pettersson B.M.F."/>
            <person name="Ramesh M."/>
            <person name="Das S."/>
            <person name="Dasgupta S."/>
            <person name="Kirsebom L.A."/>
        </authorList>
    </citation>
    <scope>NUCLEOTIDE SEQUENCE</scope>
    <source>
        <strain evidence="2">DSM 44242</strain>
    </source>
</reference>
<evidence type="ECO:0000313" key="3">
    <source>
        <dbReference type="Proteomes" id="UP001141659"/>
    </source>
</evidence>
<proteinExistence type="predicted"/>
<reference evidence="2" key="1">
    <citation type="submission" date="2020-07" db="EMBL/GenBank/DDBJ databases">
        <authorList>
            <person name="Pettersson B.M.F."/>
            <person name="Behra P.R.K."/>
            <person name="Ramesh M."/>
            <person name="Das S."/>
            <person name="Dasgupta S."/>
            <person name="Kirsebom L.A."/>
        </authorList>
    </citation>
    <scope>NUCLEOTIDE SEQUENCE</scope>
    <source>
        <strain evidence="2">DSM 44242</strain>
    </source>
</reference>
<dbReference type="AlphaFoldDB" id="A0AAW5T4F3"/>
<feature type="compositionally biased region" description="Polar residues" evidence="1">
    <location>
        <begin position="278"/>
        <end position="290"/>
    </location>
</feature>
<gene>
    <name evidence="2" type="ORF">H5P34_13455</name>
</gene>
<evidence type="ECO:0000256" key="1">
    <source>
        <dbReference type="SAM" id="MobiDB-lite"/>
    </source>
</evidence>
<feature type="compositionally biased region" description="Low complexity" evidence="1">
    <location>
        <begin position="303"/>
        <end position="325"/>
    </location>
</feature>